<dbReference type="InterPro" id="IPR021718">
    <property type="entry name" value="CPSF73-100_C"/>
</dbReference>
<keyword evidence="3" id="KW-0539">Nucleus</keyword>
<dbReference type="GO" id="GO:0006397">
    <property type="term" value="P:mRNA processing"/>
    <property type="evidence" value="ECO:0007669"/>
    <property type="project" value="UniProtKB-KW"/>
</dbReference>
<keyword evidence="6" id="KW-1185">Reference proteome</keyword>
<proteinExistence type="predicted"/>
<evidence type="ECO:0000313" key="5">
    <source>
        <dbReference type="EMBL" id="VDK41352.1"/>
    </source>
</evidence>
<protein>
    <recommendedName>
        <fullName evidence="4">Pre-mRNA 3'-end-processing endonuclease polyadenylation factor C-term domain-containing protein</fullName>
    </recommendedName>
</protein>
<dbReference type="AlphaFoldDB" id="A0A3P6PVH9"/>
<organism evidence="5 6">
    <name type="scientific">Dibothriocephalus latus</name>
    <name type="common">Fish tapeworm</name>
    <name type="synonym">Diphyllobothrium latum</name>
    <dbReference type="NCBI Taxonomy" id="60516"/>
    <lineage>
        <taxon>Eukaryota</taxon>
        <taxon>Metazoa</taxon>
        <taxon>Spiralia</taxon>
        <taxon>Lophotrochozoa</taxon>
        <taxon>Platyhelminthes</taxon>
        <taxon>Cestoda</taxon>
        <taxon>Eucestoda</taxon>
        <taxon>Diphyllobothriidea</taxon>
        <taxon>Diphyllobothriidae</taxon>
        <taxon>Dibothriocephalus</taxon>
    </lineage>
</organism>
<evidence type="ECO:0000313" key="6">
    <source>
        <dbReference type="Proteomes" id="UP000281553"/>
    </source>
</evidence>
<dbReference type="EMBL" id="UYRU01007698">
    <property type="protein sequence ID" value="VDK41352.1"/>
    <property type="molecule type" value="Genomic_DNA"/>
</dbReference>
<evidence type="ECO:0000256" key="1">
    <source>
        <dbReference type="ARBA" id="ARBA00004123"/>
    </source>
</evidence>
<dbReference type="Proteomes" id="UP000281553">
    <property type="component" value="Unassembled WGS sequence"/>
</dbReference>
<feature type="domain" description="Pre-mRNA 3'-end-processing endonuclease polyadenylation factor C-term" evidence="4">
    <location>
        <begin position="76"/>
        <end position="163"/>
    </location>
</feature>
<name>A0A3P6PVH9_DIBLA</name>
<evidence type="ECO:0000256" key="3">
    <source>
        <dbReference type="ARBA" id="ARBA00023242"/>
    </source>
</evidence>
<dbReference type="OrthoDB" id="6242961at2759"/>
<keyword evidence="2" id="KW-0507">mRNA processing</keyword>
<evidence type="ECO:0000256" key="2">
    <source>
        <dbReference type="ARBA" id="ARBA00022664"/>
    </source>
</evidence>
<gene>
    <name evidence="5" type="ORF">DILT_LOCUS1231</name>
</gene>
<sequence>MTTSTYYSINIIPKNETMAWRISRCQVVMPQLESPQYCESPGILTHMALETVFIEQTGPKSILNVPIIVFWSRELWEANPMNDMYADAVQNVVLRASMLAPNSRAALPTLREPDFIQFCDALTIMFHDAFGANCIESSVIKASDEHTVLLVDDFHIKVSLKDLLFG</sequence>
<dbReference type="GO" id="GO:0005634">
    <property type="term" value="C:nucleus"/>
    <property type="evidence" value="ECO:0007669"/>
    <property type="project" value="UniProtKB-SubCell"/>
</dbReference>
<evidence type="ECO:0000259" key="4">
    <source>
        <dbReference type="Pfam" id="PF11718"/>
    </source>
</evidence>
<dbReference type="Pfam" id="PF11718">
    <property type="entry name" value="CPSF73-100_C"/>
    <property type="match status" value="1"/>
</dbReference>
<comment type="subcellular location">
    <subcellularLocation>
        <location evidence="1">Nucleus</location>
    </subcellularLocation>
</comment>
<accession>A0A3P6PVH9</accession>
<reference evidence="5 6" key="1">
    <citation type="submission" date="2018-11" db="EMBL/GenBank/DDBJ databases">
        <authorList>
            <consortium name="Pathogen Informatics"/>
        </authorList>
    </citation>
    <scope>NUCLEOTIDE SEQUENCE [LARGE SCALE GENOMIC DNA]</scope>
</reference>